<feature type="transmembrane region" description="Helical" evidence="1">
    <location>
        <begin position="139"/>
        <end position="158"/>
    </location>
</feature>
<dbReference type="RefSeq" id="WP_069965382.1">
    <property type="nucleotide sequence ID" value="NZ_CM124774.1"/>
</dbReference>
<dbReference type="STRING" id="1781255.BH720_01490"/>
<comment type="caution">
    <text evidence="2">The sequence shown here is derived from an EMBL/GenBank/DDBJ whole genome shotgun (WGS) entry which is preliminary data.</text>
</comment>
<evidence type="ECO:0008006" key="3">
    <source>
        <dbReference type="Google" id="ProtNLM"/>
    </source>
</evidence>
<dbReference type="AlphaFoldDB" id="A0A1E5QQS1"/>
<feature type="transmembrane region" description="Helical" evidence="1">
    <location>
        <begin position="74"/>
        <end position="94"/>
    </location>
</feature>
<name>A0A1E5QQS1_9CYAN</name>
<protein>
    <recommendedName>
        <fullName evidence="3">DUF4079 domain-containing protein</fullName>
    </recommendedName>
</protein>
<keyword evidence="1" id="KW-1133">Transmembrane helix</keyword>
<dbReference type="Pfam" id="PF13301">
    <property type="entry name" value="DUF4079"/>
    <property type="match status" value="1"/>
</dbReference>
<keyword evidence="1" id="KW-0812">Transmembrane</keyword>
<accession>A0A1E5QQS1</accession>
<proteinExistence type="predicted"/>
<evidence type="ECO:0000256" key="1">
    <source>
        <dbReference type="SAM" id="Phobius"/>
    </source>
</evidence>
<evidence type="ECO:0000313" key="2">
    <source>
        <dbReference type="EMBL" id="OEJ77008.1"/>
    </source>
</evidence>
<keyword evidence="1" id="KW-0472">Membrane</keyword>
<reference evidence="2" key="1">
    <citation type="submission" date="2016-09" db="EMBL/GenBank/DDBJ databases">
        <title>Draft genome of thermotolerant cyanobacterium Desertifilum sp. strain IPPAS B-1220.</title>
        <authorList>
            <person name="Sinetova M.A."/>
            <person name="Bolakhan K."/>
            <person name="Zayadan B.K."/>
            <person name="Mironov K.S."/>
            <person name="Ustinova V."/>
            <person name="Kupriyanova E.V."/>
            <person name="Sidorov R.A."/>
            <person name="Skrypnik A.N."/>
            <person name="Gogoleva N.E."/>
            <person name="Gogolev Y.V."/>
            <person name="Los D.A."/>
        </authorList>
    </citation>
    <scope>NUCLEOTIDE SEQUENCE [LARGE SCALE GENOMIC DNA]</scope>
    <source>
        <strain evidence="2">IPPAS B-1220</strain>
    </source>
</reference>
<dbReference type="Gene3D" id="1.20.120.1770">
    <property type="match status" value="1"/>
</dbReference>
<organism evidence="2">
    <name type="scientific">Desertifilum tharense IPPAS B-1220</name>
    <dbReference type="NCBI Taxonomy" id="1781255"/>
    <lineage>
        <taxon>Bacteria</taxon>
        <taxon>Bacillati</taxon>
        <taxon>Cyanobacteriota</taxon>
        <taxon>Cyanophyceae</taxon>
        <taxon>Desertifilales</taxon>
        <taxon>Desertifilaceae</taxon>
        <taxon>Desertifilum</taxon>
    </lineage>
</organism>
<dbReference type="InterPro" id="IPR025067">
    <property type="entry name" value="DUF4079"/>
</dbReference>
<dbReference type="PANTHER" id="PTHR36738:SF1">
    <property type="entry name" value="EXPRESSED PROTEIN"/>
    <property type="match status" value="1"/>
</dbReference>
<dbReference type="EMBL" id="MJGC01000020">
    <property type="protein sequence ID" value="OEJ77008.1"/>
    <property type="molecule type" value="Genomic_DNA"/>
</dbReference>
<feature type="transmembrane region" description="Helical" evidence="1">
    <location>
        <begin position="35"/>
        <end position="53"/>
    </location>
</feature>
<gene>
    <name evidence="2" type="ORF">BH720_01490</name>
</gene>
<feature type="transmembrane region" description="Helical" evidence="1">
    <location>
        <begin position="106"/>
        <end position="127"/>
    </location>
</feature>
<dbReference type="PANTHER" id="PTHR36738">
    <property type="entry name" value="EXPRESSED PROTEIN"/>
    <property type="match status" value="1"/>
</dbReference>
<sequence>MESLQQFIEPILEPIAAWFRGLGIPEPIVHWGHPLMMGIVVLVMGSFVGLTGWRGRVVEDKDAALHSRKAHRKLAPWMFLFIALGYTGGVLSLVMQHQPIFQSWHFWTGSLAVALLGLNGAISLFGFRSKQGLQLRPVHGYLGSIALCLLFLHGLLGLKLGLSL</sequence>
<dbReference type="OrthoDB" id="530812at2"/>
<dbReference type="GO" id="GO:0016020">
    <property type="term" value="C:membrane"/>
    <property type="evidence" value="ECO:0007669"/>
    <property type="project" value="TreeGrafter"/>
</dbReference>